<dbReference type="Proteomes" id="UP001196413">
    <property type="component" value="Unassembled WGS sequence"/>
</dbReference>
<proteinExistence type="predicted"/>
<comment type="caution">
    <text evidence="2">The sequence shown here is derived from an EMBL/GenBank/DDBJ whole genome shotgun (WGS) entry which is preliminary data.</text>
</comment>
<dbReference type="EMBL" id="JAHQIW010003376">
    <property type="protein sequence ID" value="KAJ1358435.1"/>
    <property type="molecule type" value="Genomic_DNA"/>
</dbReference>
<evidence type="ECO:0000313" key="3">
    <source>
        <dbReference type="Proteomes" id="UP001196413"/>
    </source>
</evidence>
<evidence type="ECO:0000313" key="2">
    <source>
        <dbReference type="EMBL" id="KAJ1358435.1"/>
    </source>
</evidence>
<organism evidence="2 3">
    <name type="scientific">Parelaphostrongylus tenuis</name>
    <name type="common">Meningeal worm</name>
    <dbReference type="NCBI Taxonomy" id="148309"/>
    <lineage>
        <taxon>Eukaryota</taxon>
        <taxon>Metazoa</taxon>
        <taxon>Ecdysozoa</taxon>
        <taxon>Nematoda</taxon>
        <taxon>Chromadorea</taxon>
        <taxon>Rhabditida</taxon>
        <taxon>Rhabditina</taxon>
        <taxon>Rhabditomorpha</taxon>
        <taxon>Strongyloidea</taxon>
        <taxon>Metastrongylidae</taxon>
        <taxon>Parelaphostrongylus</taxon>
    </lineage>
</organism>
<feature type="signal peptide" evidence="1">
    <location>
        <begin position="1"/>
        <end position="18"/>
    </location>
</feature>
<dbReference type="AlphaFoldDB" id="A0AAD5QR16"/>
<gene>
    <name evidence="2" type="ORF">KIN20_016861</name>
</gene>
<reference evidence="2" key="1">
    <citation type="submission" date="2021-06" db="EMBL/GenBank/DDBJ databases">
        <title>Parelaphostrongylus tenuis whole genome reference sequence.</title>
        <authorList>
            <person name="Garwood T.J."/>
            <person name="Larsen P.A."/>
            <person name="Fountain-Jones N.M."/>
            <person name="Garbe J.R."/>
            <person name="Macchietto M.G."/>
            <person name="Kania S.A."/>
            <person name="Gerhold R.W."/>
            <person name="Richards J.E."/>
            <person name="Wolf T.M."/>
        </authorList>
    </citation>
    <scope>NUCLEOTIDE SEQUENCE</scope>
    <source>
        <strain evidence="2">MNPRO001-30</strain>
        <tissue evidence="2">Meninges</tissue>
    </source>
</reference>
<accession>A0AAD5QR16</accession>
<protein>
    <submittedName>
        <fullName evidence="2">Uncharacterized protein</fullName>
    </submittedName>
</protein>
<feature type="chain" id="PRO_5042265323" evidence="1">
    <location>
        <begin position="19"/>
        <end position="52"/>
    </location>
</feature>
<sequence>MGGTLSWSCAAALCCVSGRYLIQLMRLPEGRTCAVLVADISFSSCDFQKAVL</sequence>
<keyword evidence="3" id="KW-1185">Reference proteome</keyword>
<keyword evidence="1" id="KW-0732">Signal</keyword>
<name>A0AAD5QR16_PARTN</name>
<evidence type="ECO:0000256" key="1">
    <source>
        <dbReference type="SAM" id="SignalP"/>
    </source>
</evidence>